<dbReference type="CDD" id="cd07526">
    <property type="entry name" value="HAD_BPGM_like"/>
    <property type="match status" value="1"/>
</dbReference>
<comment type="cofactor">
    <cofactor evidence="1">
        <name>Mg(2+)</name>
        <dbReference type="ChEBI" id="CHEBI:18420"/>
    </cofactor>
</comment>
<dbReference type="PANTHER" id="PTHR46193:SF10">
    <property type="entry name" value="6-PHOSPHOGLUCONATE PHOSPHATASE"/>
    <property type="match status" value="1"/>
</dbReference>
<gene>
    <name evidence="5" type="ORF">AB4566_21360</name>
</gene>
<dbReference type="InterPro" id="IPR023214">
    <property type="entry name" value="HAD_sf"/>
</dbReference>
<name>A0ABV4NHE5_9VIBR</name>
<dbReference type="InterPro" id="IPR006439">
    <property type="entry name" value="HAD-SF_hydro_IA"/>
</dbReference>
<comment type="similarity">
    <text evidence="2">Belongs to the HAD-like hydrolase superfamily. CbbY/CbbZ/Gph/YieH family.</text>
</comment>
<evidence type="ECO:0000256" key="4">
    <source>
        <dbReference type="ARBA" id="ARBA00022842"/>
    </source>
</evidence>
<evidence type="ECO:0000313" key="6">
    <source>
        <dbReference type="Proteomes" id="UP001570417"/>
    </source>
</evidence>
<comment type="caution">
    <text evidence="5">The sequence shown here is derived from an EMBL/GenBank/DDBJ whole genome shotgun (WGS) entry which is preliminary data.</text>
</comment>
<evidence type="ECO:0000256" key="2">
    <source>
        <dbReference type="ARBA" id="ARBA00006171"/>
    </source>
</evidence>
<dbReference type="GO" id="GO:0016787">
    <property type="term" value="F:hydrolase activity"/>
    <property type="evidence" value="ECO:0007669"/>
    <property type="project" value="UniProtKB-KW"/>
</dbReference>
<dbReference type="InterPro" id="IPR051600">
    <property type="entry name" value="Beta-PGM-like"/>
</dbReference>
<sequence length="237" mass="26653">MVQQEVKCVIFDCDGTLIDSERLCCQALVNVFSEFDADLSIEESLTHFQGGKLADILSETQNRLGLSISLDILEPLYREEVESLFLRHLQPMNGAFELIQYLKNENIEFCIASNAPKSRIESSLLMTGLFDHFKGKIFSAFDANSWKPEPDLILYTAMNMGFLPSDCIYVDDTKKGIEAGIRAGIKTFCLKTFNIADKTKVETHNASTLNIYSLNELTAWINDKHYLSNASRSEVVG</sequence>
<dbReference type="RefSeq" id="WP_137374164.1">
    <property type="nucleotide sequence ID" value="NZ_AP025491.1"/>
</dbReference>
<reference evidence="5 6" key="1">
    <citation type="journal article" date="2024" name="ISME J.">
        <title>Tailless and filamentous prophages are predominant in marine Vibrio.</title>
        <authorList>
            <person name="Steensen K."/>
            <person name="Seneca J."/>
            <person name="Bartlau N."/>
            <person name="Yu X.A."/>
            <person name="Hussain F.A."/>
            <person name="Polz M.F."/>
        </authorList>
    </citation>
    <scope>NUCLEOTIDE SEQUENCE [LARGE SCALE GENOMIC DNA]</scope>
    <source>
        <strain evidence="5 6">10N.222.51.A1</strain>
    </source>
</reference>
<keyword evidence="4" id="KW-0460">Magnesium</keyword>
<evidence type="ECO:0000256" key="3">
    <source>
        <dbReference type="ARBA" id="ARBA00022723"/>
    </source>
</evidence>
<dbReference type="NCBIfam" id="TIGR01509">
    <property type="entry name" value="HAD-SF-IA-v3"/>
    <property type="match status" value="1"/>
</dbReference>
<protein>
    <submittedName>
        <fullName evidence="5">HAD-IA family hydrolase</fullName>
    </submittedName>
</protein>
<dbReference type="InterPro" id="IPR036412">
    <property type="entry name" value="HAD-like_sf"/>
</dbReference>
<keyword evidence="3" id="KW-0479">Metal-binding</keyword>
<organism evidence="5 6">
    <name type="scientific">Vibrio gallaecicus</name>
    <dbReference type="NCBI Taxonomy" id="552386"/>
    <lineage>
        <taxon>Bacteria</taxon>
        <taxon>Pseudomonadati</taxon>
        <taxon>Pseudomonadota</taxon>
        <taxon>Gammaproteobacteria</taxon>
        <taxon>Vibrionales</taxon>
        <taxon>Vibrionaceae</taxon>
        <taxon>Vibrio</taxon>
    </lineage>
</organism>
<dbReference type="SUPFAM" id="SSF56784">
    <property type="entry name" value="HAD-like"/>
    <property type="match status" value="1"/>
</dbReference>
<dbReference type="PRINTS" id="PR00413">
    <property type="entry name" value="HADHALOGNASE"/>
</dbReference>
<proteinExistence type="inferred from homology"/>
<dbReference type="Gene3D" id="1.10.150.240">
    <property type="entry name" value="Putative phosphatase, domain 2"/>
    <property type="match status" value="1"/>
</dbReference>
<dbReference type="PANTHER" id="PTHR46193">
    <property type="entry name" value="6-PHOSPHOGLUCONATE PHOSPHATASE"/>
    <property type="match status" value="1"/>
</dbReference>
<evidence type="ECO:0000313" key="5">
    <source>
        <dbReference type="EMBL" id="MFA0570801.1"/>
    </source>
</evidence>
<keyword evidence="6" id="KW-1185">Reference proteome</keyword>
<keyword evidence="5" id="KW-0378">Hydrolase</keyword>
<dbReference type="InterPro" id="IPR041492">
    <property type="entry name" value="HAD_2"/>
</dbReference>
<dbReference type="Proteomes" id="UP001570417">
    <property type="component" value="Unassembled WGS sequence"/>
</dbReference>
<dbReference type="SFLD" id="SFLDG01129">
    <property type="entry name" value="C1.5:_HAD__Beta-PGM__Phosphata"/>
    <property type="match status" value="1"/>
</dbReference>
<dbReference type="Gene3D" id="3.40.50.1000">
    <property type="entry name" value="HAD superfamily/HAD-like"/>
    <property type="match status" value="1"/>
</dbReference>
<dbReference type="InterPro" id="IPR023198">
    <property type="entry name" value="PGP-like_dom2"/>
</dbReference>
<dbReference type="Pfam" id="PF13419">
    <property type="entry name" value="HAD_2"/>
    <property type="match status" value="1"/>
</dbReference>
<dbReference type="EMBL" id="JBFRUW010000128">
    <property type="protein sequence ID" value="MFA0570801.1"/>
    <property type="molecule type" value="Genomic_DNA"/>
</dbReference>
<evidence type="ECO:0000256" key="1">
    <source>
        <dbReference type="ARBA" id="ARBA00001946"/>
    </source>
</evidence>
<dbReference type="SFLD" id="SFLDS00003">
    <property type="entry name" value="Haloacid_Dehalogenase"/>
    <property type="match status" value="1"/>
</dbReference>
<accession>A0ABV4NHE5</accession>